<reference evidence="1" key="1">
    <citation type="journal article" date="2020" name="Stud. Mycol.">
        <title>101 Dothideomycetes genomes: a test case for predicting lifestyles and emergence of pathogens.</title>
        <authorList>
            <person name="Haridas S."/>
            <person name="Albert R."/>
            <person name="Binder M."/>
            <person name="Bloem J."/>
            <person name="Labutti K."/>
            <person name="Salamov A."/>
            <person name="Andreopoulos B."/>
            <person name="Baker S."/>
            <person name="Barry K."/>
            <person name="Bills G."/>
            <person name="Bluhm B."/>
            <person name="Cannon C."/>
            <person name="Castanera R."/>
            <person name="Culley D."/>
            <person name="Daum C."/>
            <person name="Ezra D."/>
            <person name="Gonzalez J."/>
            <person name="Henrissat B."/>
            <person name="Kuo A."/>
            <person name="Liang C."/>
            <person name="Lipzen A."/>
            <person name="Lutzoni F."/>
            <person name="Magnuson J."/>
            <person name="Mondo S."/>
            <person name="Nolan M."/>
            <person name="Ohm R."/>
            <person name="Pangilinan J."/>
            <person name="Park H.-J."/>
            <person name="Ramirez L."/>
            <person name="Alfaro M."/>
            <person name="Sun H."/>
            <person name="Tritt A."/>
            <person name="Yoshinaga Y."/>
            <person name="Zwiers L.-H."/>
            <person name="Turgeon B."/>
            <person name="Goodwin S."/>
            <person name="Spatafora J."/>
            <person name="Crous P."/>
            <person name="Grigoriev I."/>
        </authorList>
    </citation>
    <scope>NUCLEOTIDE SEQUENCE</scope>
    <source>
        <strain evidence="1">CBS 525.71</strain>
    </source>
</reference>
<evidence type="ECO:0000313" key="2">
    <source>
        <dbReference type="Proteomes" id="UP000799754"/>
    </source>
</evidence>
<dbReference type="EMBL" id="MU006720">
    <property type="protein sequence ID" value="KAF2626609.1"/>
    <property type="molecule type" value="Genomic_DNA"/>
</dbReference>
<proteinExistence type="predicted"/>
<gene>
    <name evidence="1" type="ORF">BU25DRAFT_91560</name>
</gene>
<keyword evidence="2" id="KW-1185">Reference proteome</keyword>
<dbReference type="Proteomes" id="UP000799754">
    <property type="component" value="Unassembled WGS sequence"/>
</dbReference>
<name>A0ACB6RZM8_9PLEO</name>
<organism evidence="1 2">
    <name type="scientific">Macroventuria anomochaeta</name>
    <dbReference type="NCBI Taxonomy" id="301207"/>
    <lineage>
        <taxon>Eukaryota</taxon>
        <taxon>Fungi</taxon>
        <taxon>Dikarya</taxon>
        <taxon>Ascomycota</taxon>
        <taxon>Pezizomycotina</taxon>
        <taxon>Dothideomycetes</taxon>
        <taxon>Pleosporomycetidae</taxon>
        <taxon>Pleosporales</taxon>
        <taxon>Pleosporineae</taxon>
        <taxon>Didymellaceae</taxon>
        <taxon>Macroventuria</taxon>
    </lineage>
</organism>
<evidence type="ECO:0000313" key="1">
    <source>
        <dbReference type="EMBL" id="KAF2626609.1"/>
    </source>
</evidence>
<comment type="caution">
    <text evidence="1">The sequence shown here is derived from an EMBL/GenBank/DDBJ whole genome shotgun (WGS) entry which is preliminary data.</text>
</comment>
<protein>
    <submittedName>
        <fullName evidence="1">Uncharacterized protein</fullName>
    </submittedName>
</protein>
<accession>A0ACB6RZM8</accession>
<sequence length="85" mass="9084">MSTLAFGAACGLLCHSNRRSTSQRPLLFIGVGAALALTGSHQGEGGILWNTTVPAALITAMLLSRILDIIYNWLRVPATDRSMDK</sequence>